<reference evidence="2 3" key="1">
    <citation type="submission" date="2024-01" db="EMBL/GenBank/DDBJ databases">
        <title>Seven novel Bacillus-like species.</title>
        <authorList>
            <person name="Liu G."/>
        </authorList>
    </citation>
    <scope>NUCLEOTIDE SEQUENCE [LARGE SCALE GENOMIC DNA]</scope>
    <source>
        <strain evidence="2 3">FJAT-51614</strain>
    </source>
</reference>
<evidence type="ECO:0000313" key="2">
    <source>
        <dbReference type="EMBL" id="MEI4768804.1"/>
    </source>
</evidence>
<dbReference type="Proteomes" id="UP001364890">
    <property type="component" value="Unassembled WGS sequence"/>
</dbReference>
<organism evidence="2 3">
    <name type="scientific">Psychrobacillus mangrovi</name>
    <dbReference type="NCBI Taxonomy" id="3117745"/>
    <lineage>
        <taxon>Bacteria</taxon>
        <taxon>Bacillati</taxon>
        <taxon>Bacillota</taxon>
        <taxon>Bacilli</taxon>
        <taxon>Bacillales</taxon>
        <taxon>Bacillaceae</taxon>
        <taxon>Psychrobacillus</taxon>
    </lineage>
</organism>
<name>A0ABU8F205_9BACI</name>
<dbReference type="RefSeq" id="WP_336496357.1">
    <property type="nucleotide sequence ID" value="NZ_JBAWSY010000002.1"/>
</dbReference>
<evidence type="ECO:0000256" key="1">
    <source>
        <dbReference type="SAM" id="SignalP"/>
    </source>
</evidence>
<proteinExistence type="predicted"/>
<gene>
    <name evidence="2" type="ORF">WAX74_03905</name>
</gene>
<keyword evidence="3" id="KW-1185">Reference proteome</keyword>
<protein>
    <submittedName>
        <fullName evidence="2">DUF2599 domain-containing protein</fullName>
    </submittedName>
</protein>
<dbReference type="Pfam" id="PF10783">
    <property type="entry name" value="DUF2599"/>
    <property type="match status" value="1"/>
</dbReference>
<comment type="caution">
    <text evidence="2">The sequence shown here is derived from an EMBL/GenBank/DDBJ whole genome shotgun (WGS) entry which is preliminary data.</text>
</comment>
<feature type="chain" id="PRO_5045687716" evidence="1">
    <location>
        <begin position="28"/>
        <end position="279"/>
    </location>
</feature>
<sequence>MKAFRKFVVGLLGITIVFNLYQVTASAKETITYISTEEGTKIGVDMPIIKSTSAVSVSKNKSNSGESKYELTMNKEQNSVTVSFLIAPSLNGSTLEIPLVLTNGESVVLMKGQEDKIISAGNIYNKDKRSIGVISTKVDNNQEKINITQKMNDNKSLIINIGANKKSLNVQVDLAVSNYSTYFSAFSWITRGGKESLSLSHKPYLTDTDDYLLSSVKRIDAWDKVVSLHGQDVKWSNTNGLKNQFDCHYYFAKQKDSWNIESSRKDVGYMKTVFAGCNP</sequence>
<dbReference type="InterPro" id="IPR019719">
    <property type="entry name" value="DUF2599"/>
</dbReference>
<evidence type="ECO:0000313" key="3">
    <source>
        <dbReference type="Proteomes" id="UP001364890"/>
    </source>
</evidence>
<dbReference type="EMBL" id="JBAWSY010000002">
    <property type="protein sequence ID" value="MEI4768804.1"/>
    <property type="molecule type" value="Genomic_DNA"/>
</dbReference>
<feature type="signal peptide" evidence="1">
    <location>
        <begin position="1"/>
        <end position="27"/>
    </location>
</feature>
<accession>A0ABU8F205</accession>
<keyword evidence="1" id="KW-0732">Signal</keyword>